<dbReference type="NCBIfam" id="NF033788">
    <property type="entry name" value="HTH_metalloreg"/>
    <property type="match status" value="1"/>
</dbReference>
<dbReference type="InterPro" id="IPR036390">
    <property type="entry name" value="WH_DNA-bd_sf"/>
</dbReference>
<keyword evidence="2" id="KW-0238">DNA-binding</keyword>
<evidence type="ECO:0000313" key="7">
    <source>
        <dbReference type="Proteomes" id="UP000013569"/>
    </source>
</evidence>
<dbReference type="InterPro" id="IPR011991">
    <property type="entry name" value="ArsR-like_HTH"/>
</dbReference>
<proteinExistence type="predicted"/>
<dbReference type="EMBL" id="AQPW01000031">
    <property type="protein sequence ID" value="EON31101.1"/>
    <property type="molecule type" value="Genomic_DNA"/>
</dbReference>
<protein>
    <submittedName>
        <fullName evidence="6">Putative transcriptional regulator</fullName>
    </submittedName>
</protein>
<dbReference type="GO" id="GO:0003700">
    <property type="term" value="F:DNA-binding transcription factor activity"/>
    <property type="evidence" value="ECO:0007669"/>
    <property type="project" value="InterPro"/>
</dbReference>
<evidence type="ECO:0000259" key="5">
    <source>
        <dbReference type="PROSITE" id="PS50987"/>
    </source>
</evidence>
<dbReference type="InterPro" id="IPR036388">
    <property type="entry name" value="WH-like_DNA-bd_sf"/>
</dbReference>
<sequence length="129" mass="13887">MDGFEAIADPVRRSLIARLARGSARVVDLAADHPISRPAISRHLRVLGQAGVVSAVDQGRERHYELVPGALAEVREFLDAVDAGTATPRFGEHHLDALDLEVRRTVREQAGADDATPTADSSSRQKETG</sequence>
<dbReference type="AlphaFoldDB" id="R7Y4Y9"/>
<gene>
    <name evidence="6" type="ORF">GTC6_19251</name>
</gene>
<comment type="caution">
    <text evidence="6">The sequence shown here is derived from an EMBL/GenBank/DDBJ whole genome shotgun (WGS) entry which is preliminary data.</text>
</comment>
<reference evidence="6 7" key="1">
    <citation type="journal article" date="2013" name="Genome Announc.">
        <title>Draft Genome Sequence of a Benzothiophene-Desulfurizing Bacterium, Gordona terrae Strain C-6.</title>
        <authorList>
            <person name="Wang W."/>
            <person name="Ma T."/>
            <person name="Ren Y."/>
            <person name="Li G."/>
        </authorList>
    </citation>
    <scope>NUCLEOTIDE SEQUENCE [LARGE SCALE GENOMIC DNA]</scope>
    <source>
        <strain evidence="6 7">C-6</strain>
    </source>
</reference>
<organism evidence="6 7">
    <name type="scientific">Gordonia terrae C-6</name>
    <dbReference type="NCBI Taxonomy" id="1316928"/>
    <lineage>
        <taxon>Bacteria</taxon>
        <taxon>Bacillati</taxon>
        <taxon>Actinomycetota</taxon>
        <taxon>Actinomycetes</taxon>
        <taxon>Mycobacteriales</taxon>
        <taxon>Gordoniaceae</taxon>
        <taxon>Gordonia</taxon>
    </lineage>
</organism>
<dbReference type="Gene3D" id="1.10.10.10">
    <property type="entry name" value="Winged helix-like DNA-binding domain superfamily/Winged helix DNA-binding domain"/>
    <property type="match status" value="1"/>
</dbReference>
<dbReference type="RefSeq" id="WP_010844239.1">
    <property type="nucleotide sequence ID" value="NZ_AQPW01000031.1"/>
</dbReference>
<dbReference type="SMART" id="SM00418">
    <property type="entry name" value="HTH_ARSR"/>
    <property type="match status" value="1"/>
</dbReference>
<keyword evidence="3" id="KW-0804">Transcription</keyword>
<dbReference type="InterPro" id="IPR001845">
    <property type="entry name" value="HTH_ArsR_DNA-bd_dom"/>
</dbReference>
<evidence type="ECO:0000256" key="4">
    <source>
        <dbReference type="SAM" id="MobiDB-lite"/>
    </source>
</evidence>
<evidence type="ECO:0000256" key="2">
    <source>
        <dbReference type="ARBA" id="ARBA00023125"/>
    </source>
</evidence>
<dbReference type="SUPFAM" id="SSF46785">
    <property type="entry name" value="Winged helix' DNA-binding domain"/>
    <property type="match status" value="1"/>
</dbReference>
<dbReference type="PROSITE" id="PS50987">
    <property type="entry name" value="HTH_ARSR_2"/>
    <property type="match status" value="1"/>
</dbReference>
<feature type="domain" description="HTH arsR-type" evidence="5">
    <location>
        <begin position="1"/>
        <end position="89"/>
    </location>
</feature>
<evidence type="ECO:0000256" key="3">
    <source>
        <dbReference type="ARBA" id="ARBA00023163"/>
    </source>
</evidence>
<dbReference type="PRINTS" id="PR00778">
    <property type="entry name" value="HTHARSR"/>
</dbReference>
<keyword evidence="1" id="KW-0805">Transcription regulation</keyword>
<dbReference type="Proteomes" id="UP000013569">
    <property type="component" value="Unassembled WGS sequence"/>
</dbReference>
<dbReference type="CDD" id="cd00090">
    <property type="entry name" value="HTH_ARSR"/>
    <property type="match status" value="1"/>
</dbReference>
<dbReference type="PATRIC" id="fig|1316928.3.peg.3890"/>
<accession>R7Y4Y9</accession>
<name>R7Y4Y9_9ACTN</name>
<evidence type="ECO:0000256" key="1">
    <source>
        <dbReference type="ARBA" id="ARBA00023015"/>
    </source>
</evidence>
<dbReference type="OrthoDB" id="9806976at2"/>
<dbReference type="InterPro" id="IPR051081">
    <property type="entry name" value="HTH_MetalResp_TranReg"/>
</dbReference>
<dbReference type="Pfam" id="PF01022">
    <property type="entry name" value="HTH_5"/>
    <property type="match status" value="1"/>
</dbReference>
<dbReference type="PANTHER" id="PTHR33154">
    <property type="entry name" value="TRANSCRIPTIONAL REGULATOR, ARSR FAMILY"/>
    <property type="match status" value="1"/>
</dbReference>
<feature type="region of interest" description="Disordered" evidence="4">
    <location>
        <begin position="106"/>
        <end position="129"/>
    </location>
</feature>
<dbReference type="GO" id="GO:0003677">
    <property type="term" value="F:DNA binding"/>
    <property type="evidence" value="ECO:0007669"/>
    <property type="project" value="UniProtKB-KW"/>
</dbReference>
<evidence type="ECO:0000313" key="6">
    <source>
        <dbReference type="EMBL" id="EON31101.1"/>
    </source>
</evidence>
<dbReference type="PANTHER" id="PTHR33154:SF33">
    <property type="entry name" value="TRANSCRIPTIONAL REPRESSOR SDPR"/>
    <property type="match status" value="1"/>
</dbReference>